<dbReference type="RefSeq" id="WP_169911479.1">
    <property type="nucleotide sequence ID" value="NZ_MZGV01000001.1"/>
</dbReference>
<feature type="domain" description="BIG2" evidence="1">
    <location>
        <begin position="469"/>
        <end position="548"/>
    </location>
</feature>
<organism evidence="2 3">
    <name type="scientific">Clostridium oryzae</name>
    <dbReference type="NCBI Taxonomy" id="1450648"/>
    <lineage>
        <taxon>Bacteria</taxon>
        <taxon>Bacillati</taxon>
        <taxon>Bacillota</taxon>
        <taxon>Clostridia</taxon>
        <taxon>Eubacteriales</taxon>
        <taxon>Clostridiaceae</taxon>
        <taxon>Clostridium</taxon>
    </lineage>
</organism>
<proteinExistence type="predicted"/>
<dbReference type="Pfam" id="PF02368">
    <property type="entry name" value="Big_2"/>
    <property type="match status" value="8"/>
</dbReference>
<dbReference type="PANTHER" id="PTHR23019">
    <property type="entry name" value="NUCLEAR PORE MEMBRANE GLYCOPROTEIN GP210-RELATED"/>
    <property type="match status" value="1"/>
</dbReference>
<reference evidence="2 3" key="1">
    <citation type="submission" date="2017-03" db="EMBL/GenBank/DDBJ databases">
        <title>Genome sequence of Clostridium oryzae DSM 28571.</title>
        <authorList>
            <person name="Poehlein A."/>
            <person name="Daniel R."/>
        </authorList>
    </citation>
    <scope>NUCLEOTIDE SEQUENCE [LARGE SCALE GENOMIC DNA]</scope>
    <source>
        <strain evidence="2 3">DSM 28571</strain>
    </source>
</reference>
<dbReference type="EMBL" id="MZGV01000001">
    <property type="protein sequence ID" value="OPJ65072.1"/>
    <property type="molecule type" value="Genomic_DNA"/>
</dbReference>
<dbReference type="InterPro" id="IPR045197">
    <property type="entry name" value="NUP210-like"/>
</dbReference>
<feature type="domain" description="BIG2" evidence="1">
    <location>
        <begin position="386"/>
        <end position="463"/>
    </location>
</feature>
<dbReference type="STRING" id="1450648.CLORY_00720"/>
<dbReference type="InterPro" id="IPR003343">
    <property type="entry name" value="Big_2"/>
</dbReference>
<dbReference type="Gene3D" id="2.60.40.1080">
    <property type="match status" value="8"/>
</dbReference>
<evidence type="ECO:0000259" key="1">
    <source>
        <dbReference type="SMART" id="SM00635"/>
    </source>
</evidence>
<sequence length="729" mass="75305">MKKLLKKKLGSILSVLMLVFIAFQGSGYRVLADDNSIVAVKSVTLSANSLNLTSSGTKCKLKATVKPDNASNKAISWSSSNEDVAQVSGTGEITPLSQGTAVISAKSYDGNHVDYCLVSVDGTKVDKVSGVSMNISQETIAVGSSFTLKAEVDPEYADMTKVSWYSSNENVAKVSSTGKVSAISTGQAVIKAKTVDGNYTSSCIINVIEKITSIKLSKTKLNLNIGSTSLLTAQVKPATVINNAISWKSSKPAVAAVDSNGNVYAISKGTATITAMSAQDNSKISSCTVTVNKVTAKVPVSSIKLNKSSASVKVGKTYKLKPTFSPSSADFKIAVWSSSNNEIATVSPSGVVTGISSGTATIYAKDISGKISAKCKIKVTGKLTSTIQSIDIDKSYAELIDGQNVVLSSTVNPLDAPKASISWTSSDDTVAKVDSNGKVTGISVGTAVIYATTTDGKFSSLCVVRVKENVESVLLNQSTLSLSMGSDPVTLKAVVKPDNVSMQSVTWSSSNPAVAAVNADGKVTPVSKGTTEIIATSMLDSTKSAKCFVTVGEAVKVPVTSLSINCNSLNLNLGYNIKLETTVLPSNATTKAVVWTSSDTKVATVSQDGTITGVSKGAAYIIAKTVDGGYTATCLINVGTSDTQVINVTGVTLNINNTTLNVGGTVTLTPSIIPSNATVKNVTWVSSNDSVAKVDQHGVVTAVSPGTAAIVVKTEDGSFTAYCSITVVK</sequence>
<evidence type="ECO:0000313" key="3">
    <source>
        <dbReference type="Proteomes" id="UP000190080"/>
    </source>
</evidence>
<protein>
    <submittedName>
        <fullName evidence="2">Bacterial Ig-like domain protein</fullName>
    </submittedName>
</protein>
<name>A0A1V4IYC6_9CLOT</name>
<dbReference type="AlphaFoldDB" id="A0A1V4IYC6"/>
<feature type="domain" description="BIG2" evidence="1">
    <location>
        <begin position="558"/>
        <end position="635"/>
    </location>
</feature>
<gene>
    <name evidence="2" type="ORF">CLORY_00720</name>
</gene>
<comment type="caution">
    <text evidence="2">The sequence shown here is derived from an EMBL/GenBank/DDBJ whole genome shotgun (WGS) entry which is preliminary data.</text>
</comment>
<dbReference type="Proteomes" id="UP000190080">
    <property type="component" value="Unassembled WGS sequence"/>
</dbReference>
<feature type="domain" description="BIG2" evidence="1">
    <location>
        <begin position="127"/>
        <end position="204"/>
    </location>
</feature>
<dbReference type="SUPFAM" id="SSF49373">
    <property type="entry name" value="Invasin/intimin cell-adhesion fragments"/>
    <property type="match status" value="8"/>
</dbReference>
<feature type="domain" description="BIG2" evidence="1">
    <location>
        <begin position="39"/>
        <end position="117"/>
    </location>
</feature>
<keyword evidence="3" id="KW-1185">Reference proteome</keyword>
<dbReference type="SMART" id="SM00635">
    <property type="entry name" value="BID_2"/>
    <property type="match status" value="8"/>
</dbReference>
<accession>A0A1V4IYC6</accession>
<feature type="domain" description="BIG2" evidence="1">
    <location>
        <begin position="210"/>
        <end position="288"/>
    </location>
</feature>
<evidence type="ECO:0000313" key="2">
    <source>
        <dbReference type="EMBL" id="OPJ65072.1"/>
    </source>
</evidence>
<feature type="domain" description="BIG2" evidence="1">
    <location>
        <begin position="647"/>
        <end position="724"/>
    </location>
</feature>
<feature type="domain" description="BIG2" evidence="1">
    <location>
        <begin position="299"/>
        <end position="376"/>
    </location>
</feature>
<dbReference type="InterPro" id="IPR008964">
    <property type="entry name" value="Invasin/intimin_cell_adhesion"/>
</dbReference>
<dbReference type="PANTHER" id="PTHR23019:SF0">
    <property type="entry name" value="NUCLEAR PORE MEMBRANE GLYCOPROTEIN 210"/>
    <property type="match status" value="1"/>
</dbReference>